<organism evidence="3">
    <name type="scientific">marine sediment metagenome</name>
    <dbReference type="NCBI Taxonomy" id="412755"/>
    <lineage>
        <taxon>unclassified sequences</taxon>
        <taxon>metagenomes</taxon>
        <taxon>ecological metagenomes</taxon>
    </lineage>
</organism>
<sequence>WYAEAPANFRRHKDALKKSHETNKVIAREVARVGGCVLDVGCATGITCEYIKPTGVRYAGIDYTEKFLRQARKLNPEIDVRLGSAFSLPFSDRSFDTVFCKSVLEHQHPMEYPKIVREMARVAKKQVIIAFFMAPGGDYNFIESFLVKYKPDAIIHLAEIPSAPFSMKSVQAATLTQSNNVIGTLKLLWAMRKAAPEAHLVKLATLGEFGTPNIDIPDSGYFEVEYHGRKDRLPFPKQPGSLYHISKAMDTLNIQFVCKVWGLNCTDLQ</sequence>
<dbReference type="Pfam" id="PF08241">
    <property type="entry name" value="Methyltransf_11"/>
    <property type="match status" value="1"/>
</dbReference>
<comment type="caution">
    <text evidence="3">The sequence shown here is derived from an EMBL/GenBank/DDBJ whole genome shotgun (WGS) entry which is preliminary data.</text>
</comment>
<name>X1ENC4_9ZZZZ</name>
<dbReference type="InterPro" id="IPR029063">
    <property type="entry name" value="SAM-dependent_MTases_sf"/>
</dbReference>
<dbReference type="PANTHER" id="PTHR42912">
    <property type="entry name" value="METHYLTRANSFERASE"/>
    <property type="match status" value="1"/>
</dbReference>
<evidence type="ECO:0000259" key="1">
    <source>
        <dbReference type="Pfam" id="PF01370"/>
    </source>
</evidence>
<dbReference type="Pfam" id="PF01370">
    <property type="entry name" value="Epimerase"/>
    <property type="match status" value="1"/>
</dbReference>
<evidence type="ECO:0000313" key="3">
    <source>
        <dbReference type="EMBL" id="GAH18604.1"/>
    </source>
</evidence>
<dbReference type="GO" id="GO:0008757">
    <property type="term" value="F:S-adenosylmethionine-dependent methyltransferase activity"/>
    <property type="evidence" value="ECO:0007669"/>
    <property type="project" value="InterPro"/>
</dbReference>
<gene>
    <name evidence="3" type="ORF">S03H2_08455</name>
</gene>
<dbReference type="InterPro" id="IPR036291">
    <property type="entry name" value="NAD(P)-bd_dom_sf"/>
</dbReference>
<evidence type="ECO:0000259" key="2">
    <source>
        <dbReference type="Pfam" id="PF08241"/>
    </source>
</evidence>
<dbReference type="SUPFAM" id="SSF51735">
    <property type="entry name" value="NAD(P)-binding Rossmann-fold domains"/>
    <property type="match status" value="1"/>
</dbReference>
<feature type="non-terminal residue" evidence="3">
    <location>
        <position position="1"/>
    </location>
</feature>
<dbReference type="AlphaFoldDB" id="X1ENC4"/>
<dbReference type="SUPFAM" id="SSF53335">
    <property type="entry name" value="S-adenosyl-L-methionine-dependent methyltransferases"/>
    <property type="match status" value="1"/>
</dbReference>
<accession>X1ENC4</accession>
<feature type="non-terminal residue" evidence="3">
    <location>
        <position position="269"/>
    </location>
</feature>
<feature type="domain" description="Methyltransferase type 11" evidence="2">
    <location>
        <begin position="38"/>
        <end position="130"/>
    </location>
</feature>
<dbReference type="EMBL" id="BARU01004113">
    <property type="protein sequence ID" value="GAH18604.1"/>
    <property type="molecule type" value="Genomic_DNA"/>
</dbReference>
<reference evidence="3" key="1">
    <citation type="journal article" date="2014" name="Front. Microbiol.">
        <title>High frequency of phylogenetically diverse reductive dehalogenase-homologous genes in deep subseafloor sedimentary metagenomes.</title>
        <authorList>
            <person name="Kawai M."/>
            <person name="Futagami T."/>
            <person name="Toyoda A."/>
            <person name="Takaki Y."/>
            <person name="Nishi S."/>
            <person name="Hori S."/>
            <person name="Arai W."/>
            <person name="Tsubouchi T."/>
            <person name="Morono Y."/>
            <person name="Uchiyama I."/>
            <person name="Ito T."/>
            <person name="Fujiyama A."/>
            <person name="Inagaki F."/>
            <person name="Takami H."/>
        </authorList>
    </citation>
    <scope>NUCLEOTIDE SEQUENCE</scope>
    <source>
        <strain evidence="3">Expedition CK06-06</strain>
    </source>
</reference>
<dbReference type="InterPro" id="IPR013216">
    <property type="entry name" value="Methyltransf_11"/>
</dbReference>
<dbReference type="InterPro" id="IPR050508">
    <property type="entry name" value="Methyltransf_Superfamily"/>
</dbReference>
<dbReference type="CDD" id="cd02440">
    <property type="entry name" value="AdoMet_MTases"/>
    <property type="match status" value="1"/>
</dbReference>
<dbReference type="Gene3D" id="3.40.50.150">
    <property type="entry name" value="Vaccinia Virus protein VP39"/>
    <property type="match status" value="1"/>
</dbReference>
<feature type="domain" description="NAD-dependent epimerase/dehydratase" evidence="1">
    <location>
        <begin position="140"/>
        <end position="249"/>
    </location>
</feature>
<evidence type="ECO:0008006" key="4">
    <source>
        <dbReference type="Google" id="ProtNLM"/>
    </source>
</evidence>
<proteinExistence type="predicted"/>
<protein>
    <recommendedName>
        <fullName evidence="4">Methyltransferase type 11 domain-containing protein</fullName>
    </recommendedName>
</protein>
<dbReference type="InterPro" id="IPR001509">
    <property type="entry name" value="Epimerase_deHydtase"/>
</dbReference>